<evidence type="ECO:0000313" key="2">
    <source>
        <dbReference type="Proteomes" id="UP000288388"/>
    </source>
</evidence>
<dbReference type="InterPro" id="IPR009693">
    <property type="entry name" value="Glucitol_operon_activator"/>
</dbReference>
<comment type="caution">
    <text evidence="1">The sequence shown here is derived from an EMBL/GenBank/DDBJ whole genome shotgun (WGS) entry which is preliminary data.</text>
</comment>
<proteinExistence type="predicted"/>
<organism evidence="1 2">
    <name type="scientific">Enterococcus avium</name>
    <name type="common">Streptococcus avium</name>
    <dbReference type="NCBI Taxonomy" id="33945"/>
    <lineage>
        <taxon>Bacteria</taxon>
        <taxon>Bacillati</taxon>
        <taxon>Bacillota</taxon>
        <taxon>Bacilli</taxon>
        <taxon>Lactobacillales</taxon>
        <taxon>Enterococcaceae</taxon>
        <taxon>Enterococcus</taxon>
    </lineage>
</organism>
<name>A0A2N8PU62_ENTAV</name>
<dbReference type="Pfam" id="PF06923">
    <property type="entry name" value="GutM"/>
    <property type="match status" value="1"/>
</dbReference>
<gene>
    <name evidence="1" type="ORF">EK398_19565</name>
</gene>
<dbReference type="RefSeq" id="WP_102873267.1">
    <property type="nucleotide sequence ID" value="NZ_JBPFKW010000310.1"/>
</dbReference>
<dbReference type="AlphaFoldDB" id="A0A2N8PU62"/>
<sequence>MAELRLALLVVLLLALNVFTSMRHSNYYKKIVDNIVKENNQGFLGIGMSQSRFKARSIVLMVANPDGVIEECQVMTGLTIFAKFKRYSAVEKHRIDMIPETVLKVKHEETLKQSIDFIKNEIETKKTLEERT</sequence>
<dbReference type="EMBL" id="RYZS01000002">
    <property type="protein sequence ID" value="RVU92690.1"/>
    <property type="molecule type" value="Genomic_DNA"/>
</dbReference>
<accession>A0A2N8PU62</accession>
<evidence type="ECO:0000313" key="1">
    <source>
        <dbReference type="EMBL" id="RVU92690.1"/>
    </source>
</evidence>
<dbReference type="Proteomes" id="UP000288388">
    <property type="component" value="Unassembled WGS sequence"/>
</dbReference>
<protein>
    <submittedName>
        <fullName evidence="1">Uncharacterized protein</fullName>
    </submittedName>
</protein>
<reference evidence="1 2" key="1">
    <citation type="submission" date="2018-12" db="EMBL/GenBank/DDBJ databases">
        <title>A novel vanA-carrying plasmid in a clinical isolate of Enterococcus avium.</title>
        <authorList>
            <person name="Bernasconi O.J."/>
            <person name="Luzzaro F."/>
            <person name="Endimiani A."/>
        </authorList>
    </citation>
    <scope>NUCLEOTIDE SEQUENCE [LARGE SCALE GENOMIC DNA]</scope>
    <source>
        <strain evidence="1 2">LC0559/18</strain>
    </source>
</reference>